<feature type="transmembrane region" description="Helical" evidence="10">
    <location>
        <begin position="457"/>
        <end position="482"/>
    </location>
</feature>
<evidence type="ECO:0000256" key="10">
    <source>
        <dbReference type="SAM" id="Phobius"/>
    </source>
</evidence>
<dbReference type="PANTHER" id="PTHR21266:SF32">
    <property type="entry name" value="CHOLESTEROL 7-DESATURASE NVD"/>
    <property type="match status" value="1"/>
</dbReference>
<reference evidence="12" key="1">
    <citation type="submission" date="2020-12" db="EMBL/GenBank/DDBJ databases">
        <authorList>
            <person name="Iha C."/>
        </authorList>
    </citation>
    <scope>NUCLEOTIDE SEQUENCE</scope>
</reference>
<evidence type="ECO:0000313" key="13">
    <source>
        <dbReference type="Proteomes" id="UP000708148"/>
    </source>
</evidence>
<sequence>MATVAVAAPERQAEQQEEEAIGNEKFVWAKHWYPIVPLEWLEEARGEGYESGLPQIQRQTILGRDIVVWKDAEGEWRAVEDRCSHRLAALSLGSVQKDGTLACRYHGWCFNGRGECTHIPQATDATSEATACASSRSKIVAFPTLEAHSFLWVWPDESPTSWVDAAMAKPAVGAVTEPDAVWSTDEYAVTFGALMENIFDPAHLFHLHNGMPSGFSKFQPPTFSPAAENPMMFAKQVGDMTPNGGFKISHGQYFKGDLRKDFTMQFTPPCLTCWRNVSPDGTIVNFEINYVPLRPGHTRFYAAFKRDTSNVTPPPSAEGALQLGDIAQKVVGALAAWPLMLKKLAFGIVPDFLRKSLQHHGLLVKMGNQDKVSLHSEDLALIGSNMPFQQKTYLPTPSDVGVAAFRKWMEMHGGGEPAWFGGGTEAEAVQKIRQDGMFDRWELHSRRCPTCRKSLKFLGAMEAVVSKAAAIFLGLAALLVCMRASDPRLAMTATVVAGAALLLRFEAQKLRSQFLSNIPDTGIPEVSFGWPS</sequence>
<dbReference type="GO" id="GO:0051537">
    <property type="term" value="F:2 iron, 2 sulfur cluster binding"/>
    <property type="evidence" value="ECO:0007669"/>
    <property type="project" value="UniProtKB-KW"/>
</dbReference>
<dbReference type="OrthoDB" id="426882at2759"/>
<evidence type="ECO:0000256" key="8">
    <source>
        <dbReference type="ARBA" id="ARBA00023014"/>
    </source>
</evidence>
<feature type="domain" description="Rieske" evidence="11">
    <location>
        <begin position="32"/>
        <end position="153"/>
    </location>
</feature>
<evidence type="ECO:0000256" key="1">
    <source>
        <dbReference type="ARBA" id="ARBA00004370"/>
    </source>
</evidence>
<dbReference type="InterPro" id="IPR050584">
    <property type="entry name" value="Cholesterol_7-desaturase"/>
</dbReference>
<dbReference type="GO" id="GO:0016020">
    <property type="term" value="C:membrane"/>
    <property type="evidence" value="ECO:0007669"/>
    <property type="project" value="UniProtKB-SubCell"/>
</dbReference>
<name>A0A8S1J2R8_9CHLO</name>
<evidence type="ECO:0000256" key="9">
    <source>
        <dbReference type="ARBA" id="ARBA00023136"/>
    </source>
</evidence>
<dbReference type="GO" id="GO:0046872">
    <property type="term" value="F:metal ion binding"/>
    <property type="evidence" value="ECO:0007669"/>
    <property type="project" value="UniProtKB-KW"/>
</dbReference>
<keyword evidence="8" id="KW-0411">Iron-sulfur</keyword>
<evidence type="ECO:0000256" key="5">
    <source>
        <dbReference type="ARBA" id="ARBA00022989"/>
    </source>
</evidence>
<accession>A0A8S1J2R8</accession>
<dbReference type="Gene3D" id="2.102.10.10">
    <property type="entry name" value="Rieske [2Fe-2S] iron-sulphur domain"/>
    <property type="match status" value="1"/>
</dbReference>
<dbReference type="AlphaFoldDB" id="A0A8S1J2R8"/>
<dbReference type="SUPFAM" id="SSF50022">
    <property type="entry name" value="ISP domain"/>
    <property type="match status" value="1"/>
</dbReference>
<keyword evidence="2 10" id="KW-0812">Transmembrane</keyword>
<keyword evidence="3" id="KW-0001">2Fe-2S</keyword>
<evidence type="ECO:0000256" key="7">
    <source>
        <dbReference type="ARBA" id="ARBA00023004"/>
    </source>
</evidence>
<keyword evidence="9 10" id="KW-0472">Membrane</keyword>
<protein>
    <recommendedName>
        <fullName evidence="11">Rieske domain-containing protein</fullName>
    </recommendedName>
</protein>
<dbReference type="Proteomes" id="UP000708148">
    <property type="component" value="Unassembled WGS sequence"/>
</dbReference>
<keyword evidence="6" id="KW-0560">Oxidoreductase</keyword>
<dbReference type="Pfam" id="PF00355">
    <property type="entry name" value="Rieske"/>
    <property type="match status" value="1"/>
</dbReference>
<comment type="subcellular location">
    <subcellularLocation>
        <location evidence="1">Membrane</location>
    </subcellularLocation>
</comment>
<keyword evidence="4" id="KW-0479">Metal-binding</keyword>
<dbReference type="PANTHER" id="PTHR21266">
    <property type="entry name" value="IRON-SULFUR DOMAIN CONTAINING PROTEIN"/>
    <property type="match status" value="1"/>
</dbReference>
<evidence type="ECO:0000259" key="11">
    <source>
        <dbReference type="PROSITE" id="PS51296"/>
    </source>
</evidence>
<dbReference type="GO" id="GO:0016491">
    <property type="term" value="F:oxidoreductase activity"/>
    <property type="evidence" value="ECO:0007669"/>
    <property type="project" value="UniProtKB-KW"/>
</dbReference>
<dbReference type="SUPFAM" id="SSF55961">
    <property type="entry name" value="Bet v1-like"/>
    <property type="match status" value="1"/>
</dbReference>
<organism evidence="12 13">
    <name type="scientific">Ostreobium quekettii</name>
    <dbReference type="NCBI Taxonomy" id="121088"/>
    <lineage>
        <taxon>Eukaryota</taxon>
        <taxon>Viridiplantae</taxon>
        <taxon>Chlorophyta</taxon>
        <taxon>core chlorophytes</taxon>
        <taxon>Ulvophyceae</taxon>
        <taxon>TCBD clade</taxon>
        <taxon>Bryopsidales</taxon>
        <taxon>Ostreobineae</taxon>
        <taxon>Ostreobiaceae</taxon>
        <taxon>Ostreobium</taxon>
    </lineage>
</organism>
<keyword evidence="13" id="KW-1185">Reference proteome</keyword>
<keyword evidence="5 10" id="KW-1133">Transmembrane helix</keyword>
<evidence type="ECO:0000256" key="4">
    <source>
        <dbReference type="ARBA" id="ARBA00022723"/>
    </source>
</evidence>
<comment type="caution">
    <text evidence="12">The sequence shown here is derived from an EMBL/GenBank/DDBJ whole genome shotgun (WGS) entry which is preliminary data.</text>
</comment>
<dbReference type="InterPro" id="IPR036922">
    <property type="entry name" value="Rieske_2Fe-2S_sf"/>
</dbReference>
<dbReference type="EMBL" id="CAJHUC010001522">
    <property type="protein sequence ID" value="CAD7701387.1"/>
    <property type="molecule type" value="Genomic_DNA"/>
</dbReference>
<evidence type="ECO:0000313" key="12">
    <source>
        <dbReference type="EMBL" id="CAD7701387.1"/>
    </source>
</evidence>
<dbReference type="InterPro" id="IPR017941">
    <property type="entry name" value="Rieske_2Fe-2S"/>
</dbReference>
<evidence type="ECO:0000256" key="2">
    <source>
        <dbReference type="ARBA" id="ARBA00022692"/>
    </source>
</evidence>
<gene>
    <name evidence="12" type="ORF">OSTQU699_LOCUS6746</name>
</gene>
<dbReference type="PROSITE" id="PS51296">
    <property type="entry name" value="RIESKE"/>
    <property type="match status" value="1"/>
</dbReference>
<proteinExistence type="predicted"/>
<evidence type="ECO:0000256" key="3">
    <source>
        <dbReference type="ARBA" id="ARBA00022714"/>
    </source>
</evidence>
<dbReference type="GO" id="GO:0005737">
    <property type="term" value="C:cytoplasm"/>
    <property type="evidence" value="ECO:0007669"/>
    <property type="project" value="TreeGrafter"/>
</dbReference>
<evidence type="ECO:0000256" key="6">
    <source>
        <dbReference type="ARBA" id="ARBA00023002"/>
    </source>
</evidence>
<keyword evidence="7" id="KW-0408">Iron</keyword>